<feature type="compositionally biased region" description="Low complexity" evidence="6">
    <location>
        <begin position="273"/>
        <end position="286"/>
    </location>
</feature>
<evidence type="ECO:0000256" key="4">
    <source>
        <dbReference type="ARBA" id="ARBA00023159"/>
    </source>
</evidence>
<dbReference type="InterPro" id="IPR012781">
    <property type="entry name" value="Fruct_sucro_rep"/>
</dbReference>
<evidence type="ECO:0000256" key="5">
    <source>
        <dbReference type="ARBA" id="ARBA00023163"/>
    </source>
</evidence>
<keyword evidence="5" id="KW-0804">Transcription</keyword>
<dbReference type="SMART" id="SM00354">
    <property type="entry name" value="HTH_LACI"/>
    <property type="match status" value="1"/>
</dbReference>
<dbReference type="SUPFAM" id="SSF47413">
    <property type="entry name" value="lambda repressor-like DNA-binding domains"/>
    <property type="match status" value="1"/>
</dbReference>
<dbReference type="NCBIfam" id="TIGR02417">
    <property type="entry name" value="fruct_sucro_rep"/>
    <property type="match status" value="1"/>
</dbReference>
<dbReference type="InterPro" id="IPR028082">
    <property type="entry name" value="Peripla_BP_I"/>
</dbReference>
<dbReference type="Pfam" id="PF00356">
    <property type="entry name" value="LacI"/>
    <property type="match status" value="1"/>
</dbReference>
<evidence type="ECO:0000256" key="2">
    <source>
        <dbReference type="ARBA" id="ARBA00023015"/>
    </source>
</evidence>
<keyword evidence="4" id="KW-0010">Activator</keyword>
<dbReference type="Pfam" id="PF00532">
    <property type="entry name" value="Peripla_BP_1"/>
    <property type="match status" value="1"/>
</dbReference>
<dbReference type="PROSITE" id="PS00356">
    <property type="entry name" value="HTH_LACI_1"/>
    <property type="match status" value="1"/>
</dbReference>
<organism evidence="8 9">
    <name type="scientific">Pseudomonas benzenivorans</name>
    <dbReference type="NCBI Taxonomy" id="556533"/>
    <lineage>
        <taxon>Bacteria</taxon>
        <taxon>Pseudomonadati</taxon>
        <taxon>Pseudomonadota</taxon>
        <taxon>Gammaproteobacteria</taxon>
        <taxon>Pseudomonadales</taxon>
        <taxon>Pseudomonadaceae</taxon>
        <taxon>Pseudomonas</taxon>
    </lineage>
</organism>
<evidence type="ECO:0000256" key="1">
    <source>
        <dbReference type="ARBA" id="ARBA00022491"/>
    </source>
</evidence>
<accession>A0ABY5H5Y0</accession>
<dbReference type="InterPro" id="IPR010982">
    <property type="entry name" value="Lambda_DNA-bd_dom_sf"/>
</dbReference>
<feature type="region of interest" description="Disordered" evidence="6">
    <location>
        <begin position="266"/>
        <end position="287"/>
    </location>
</feature>
<dbReference type="SUPFAM" id="SSF53822">
    <property type="entry name" value="Periplasmic binding protein-like I"/>
    <property type="match status" value="1"/>
</dbReference>
<dbReference type="CDD" id="cd01392">
    <property type="entry name" value="HTH_LacI"/>
    <property type="match status" value="1"/>
</dbReference>
<dbReference type="Proteomes" id="UP001059672">
    <property type="component" value="Chromosome"/>
</dbReference>
<dbReference type="RefSeq" id="WP_255837288.1">
    <property type="nucleotide sequence ID" value="NZ_CP073346.1"/>
</dbReference>
<keyword evidence="1" id="KW-0678">Repressor</keyword>
<proteinExistence type="predicted"/>
<keyword evidence="2" id="KW-0805">Transcription regulation</keyword>
<protein>
    <submittedName>
        <fullName evidence="8">Catabolite repressor/activator</fullName>
    </submittedName>
</protein>
<dbReference type="InterPro" id="IPR001761">
    <property type="entry name" value="Peripla_BP/Lac1_sug-bd_dom"/>
</dbReference>
<dbReference type="PANTHER" id="PTHR30146">
    <property type="entry name" value="LACI-RELATED TRANSCRIPTIONAL REPRESSOR"/>
    <property type="match status" value="1"/>
</dbReference>
<dbReference type="PROSITE" id="PS50932">
    <property type="entry name" value="HTH_LACI_2"/>
    <property type="match status" value="1"/>
</dbReference>
<evidence type="ECO:0000259" key="7">
    <source>
        <dbReference type="PROSITE" id="PS50932"/>
    </source>
</evidence>
<dbReference type="Gene3D" id="3.40.50.2300">
    <property type="match status" value="2"/>
</dbReference>
<dbReference type="Gene3D" id="1.10.260.40">
    <property type="entry name" value="lambda repressor-like DNA-binding domains"/>
    <property type="match status" value="1"/>
</dbReference>
<reference evidence="8" key="1">
    <citation type="submission" date="2021-04" db="EMBL/GenBank/DDBJ databases">
        <title>Oceanospirillales bacteria with DddD are important DMSP degraders in coastal seawater.</title>
        <authorList>
            <person name="Liu J."/>
        </authorList>
    </citation>
    <scope>NUCLEOTIDE SEQUENCE</scope>
    <source>
        <strain evidence="8">D13-4</strain>
    </source>
</reference>
<feature type="domain" description="HTH lacI-type" evidence="7">
    <location>
        <begin position="1"/>
        <end position="58"/>
    </location>
</feature>
<evidence type="ECO:0000313" key="9">
    <source>
        <dbReference type="Proteomes" id="UP001059672"/>
    </source>
</evidence>
<evidence type="ECO:0000313" key="8">
    <source>
        <dbReference type="EMBL" id="UTW06725.1"/>
    </source>
</evidence>
<name>A0ABY5H5Y0_9PSED</name>
<dbReference type="PANTHER" id="PTHR30146:SF45">
    <property type="entry name" value="CATABOLITE REPRESSOR_ACTIVATOR"/>
    <property type="match status" value="1"/>
</dbReference>
<dbReference type="EMBL" id="CP073346">
    <property type="protein sequence ID" value="UTW06725.1"/>
    <property type="molecule type" value="Genomic_DNA"/>
</dbReference>
<evidence type="ECO:0000256" key="6">
    <source>
        <dbReference type="SAM" id="MobiDB-lite"/>
    </source>
</evidence>
<sequence length="354" mass="38302">MKLSDIARLAGVSVTTASYVVNGQAAKRRISPATVQRVLEVVEAHGYRPDQQAAGLRRGQSRCLGFILPDLENPSYARLAKLLEQRARAAGYQLLIASSDDDPHSERQLLELFRSRRCDALIVASCLPQDDPLYRQLVAAGLPVIAVDRALDPAAIRSVISDDHQAGQLLTASLLDPAPRHIALLGARAELPISQAREQGFRQALAGYAGLVSVSHGEQFSRDCGYRQMSALLDGPGELPDALITTAYVLLEGVFDALRERRDLGGAEAGHTSAGRASAGRASAGRAEPRLATFGDTQLLDFLPQRVNAISQQHAQIAERVLHWALQAIEQDHYQPGVDAIPRVLKCRQQAPVN</sequence>
<gene>
    <name evidence="8" type="ORF">KDW96_16360</name>
</gene>
<evidence type="ECO:0000256" key="3">
    <source>
        <dbReference type="ARBA" id="ARBA00023125"/>
    </source>
</evidence>
<dbReference type="InterPro" id="IPR000843">
    <property type="entry name" value="HTH_LacI"/>
</dbReference>
<keyword evidence="3" id="KW-0238">DNA-binding</keyword>
<keyword evidence="9" id="KW-1185">Reference proteome</keyword>